<evidence type="ECO:0000256" key="1">
    <source>
        <dbReference type="SAM" id="MobiDB-lite"/>
    </source>
</evidence>
<feature type="compositionally biased region" description="Low complexity" evidence="1">
    <location>
        <begin position="280"/>
        <end position="290"/>
    </location>
</feature>
<name>A0A5M9JA14_MONFR</name>
<keyword evidence="3" id="KW-1185">Reference proteome</keyword>
<protein>
    <submittedName>
        <fullName evidence="2">Uncharacterized protein</fullName>
    </submittedName>
</protein>
<accession>A0A5M9JA14</accession>
<reference evidence="2 3" key="1">
    <citation type="submission" date="2019-06" db="EMBL/GenBank/DDBJ databases">
        <title>Genome Sequence of the Brown Rot Fungal Pathogen Monilinia fructicola.</title>
        <authorList>
            <person name="De Miccolis Angelini R.M."/>
            <person name="Landi L."/>
            <person name="Abate D."/>
            <person name="Pollastro S."/>
            <person name="Romanazzi G."/>
            <person name="Faretra F."/>
        </authorList>
    </citation>
    <scope>NUCLEOTIDE SEQUENCE [LARGE SCALE GENOMIC DNA]</scope>
    <source>
        <strain evidence="2 3">Mfrc123</strain>
    </source>
</reference>
<comment type="caution">
    <text evidence="2">The sequence shown here is derived from an EMBL/GenBank/DDBJ whole genome shotgun (WGS) entry which is preliminary data.</text>
</comment>
<proteinExistence type="predicted"/>
<dbReference type="OrthoDB" id="3431997at2759"/>
<dbReference type="VEuPathDB" id="FungiDB:MFRU_067g00180"/>
<feature type="region of interest" description="Disordered" evidence="1">
    <location>
        <begin position="267"/>
        <end position="304"/>
    </location>
</feature>
<sequence length="469" mass="51441">MSVRRTRSVSKWKEVLGFDEGFYPTSETPPPYHRFESPESIYESVGSISPTVSYYHETLEELTPKFHYSDAPEVVSHTPHYDDAPEVINTPRDYTYSDAPEAVIKPSDAPEAVERPSDAPEAVVQPPTASAFSQTPISAITSRFNTTTSPNHASNIPSHTPINPSNSGIRFPRELTFMRNSIYDILLSPSAPAPAQATDNQKPLPSPPPLFYITIHQSTSQSVPAFPPPSNSNKPDIALHSTASPTSPLLAFASFNTVTLITDITTLPPPTRPLSPLTPPSSSSLPSKSIVPPPTTYNLPTSPGDSLTFGVRSQGYKTEKLVPTGGIFTAERYAFYHTLPRTFVKEKFEWRQVSSSSSSAPHVGGSSIPEEMTSKKGGVKMKLMRCSTGETIAVYVGVGNEDWADKDRKKKSRKERGKVLGMMRWLELESGSAGLGDEFELMGVMSVLGVMERWRRVMNVQKQLGMFTS</sequence>
<feature type="region of interest" description="Disordered" evidence="1">
    <location>
        <begin position="220"/>
        <end position="240"/>
    </location>
</feature>
<dbReference type="Proteomes" id="UP000322873">
    <property type="component" value="Unassembled WGS sequence"/>
</dbReference>
<dbReference type="AlphaFoldDB" id="A0A5M9JA14"/>
<feature type="region of interest" description="Disordered" evidence="1">
    <location>
        <begin position="146"/>
        <end position="166"/>
    </location>
</feature>
<evidence type="ECO:0000313" key="3">
    <source>
        <dbReference type="Proteomes" id="UP000322873"/>
    </source>
</evidence>
<dbReference type="EMBL" id="VICG01000012">
    <property type="protein sequence ID" value="KAA8566418.1"/>
    <property type="molecule type" value="Genomic_DNA"/>
</dbReference>
<feature type="compositionally biased region" description="Pro residues" evidence="1">
    <location>
        <begin position="267"/>
        <end position="279"/>
    </location>
</feature>
<evidence type="ECO:0000313" key="2">
    <source>
        <dbReference type="EMBL" id="KAA8566418.1"/>
    </source>
</evidence>
<organism evidence="2 3">
    <name type="scientific">Monilinia fructicola</name>
    <name type="common">Brown rot fungus</name>
    <name type="synonym">Ciboria fructicola</name>
    <dbReference type="NCBI Taxonomy" id="38448"/>
    <lineage>
        <taxon>Eukaryota</taxon>
        <taxon>Fungi</taxon>
        <taxon>Dikarya</taxon>
        <taxon>Ascomycota</taxon>
        <taxon>Pezizomycotina</taxon>
        <taxon>Leotiomycetes</taxon>
        <taxon>Helotiales</taxon>
        <taxon>Sclerotiniaceae</taxon>
        <taxon>Monilinia</taxon>
    </lineage>
</organism>
<gene>
    <name evidence="2" type="ORF">EYC84_008984</name>
</gene>